<protein>
    <submittedName>
        <fullName evidence="1">P27 family phage terminase small subunit</fullName>
    </submittedName>
</protein>
<organism evidence="1 2">
    <name type="scientific">Lactococcus lactis</name>
    <dbReference type="NCBI Taxonomy" id="1358"/>
    <lineage>
        <taxon>Bacteria</taxon>
        <taxon>Bacillati</taxon>
        <taxon>Bacillota</taxon>
        <taxon>Bacilli</taxon>
        <taxon>Lactobacillales</taxon>
        <taxon>Streptococcaceae</taxon>
        <taxon>Lactococcus</taxon>
    </lineage>
</organism>
<comment type="caution">
    <text evidence="1">The sequence shown here is derived from an EMBL/GenBank/DDBJ whole genome shotgun (WGS) entry which is preliminary data.</text>
</comment>
<dbReference type="EMBL" id="JAUCAE010000054">
    <property type="protein sequence ID" value="MDM7547983.1"/>
    <property type="molecule type" value="Genomic_DNA"/>
</dbReference>
<sequence length="134" mass="15149">LKKLGLFPNLPQTGWGLLTKNKAIFLKGGVTMAKSKLEIELLGLINEKSASEIEKVERYCSLVRISRNLDKSISKDGTMIKVVNGNQEFLKPNPAISEKVKINTALIKLYEFFEEKRAEKGKNNDFNEEDLYAD</sequence>
<accession>A0AAW7J0F5</accession>
<dbReference type="Pfam" id="PF05119">
    <property type="entry name" value="Terminase_4"/>
    <property type="match status" value="1"/>
</dbReference>
<dbReference type="AlphaFoldDB" id="A0AAW7J0F5"/>
<dbReference type="Proteomes" id="UP001240905">
    <property type="component" value="Unassembled WGS sequence"/>
</dbReference>
<feature type="non-terminal residue" evidence="1">
    <location>
        <position position="1"/>
    </location>
</feature>
<dbReference type="RefSeq" id="WP_289448611.1">
    <property type="nucleotide sequence ID" value="NZ_JAUCAE010000054.1"/>
</dbReference>
<name>A0AAW7J0F5_9LACT</name>
<dbReference type="InterPro" id="IPR006448">
    <property type="entry name" value="Phage_term_ssu_P27"/>
</dbReference>
<evidence type="ECO:0000313" key="2">
    <source>
        <dbReference type="Proteomes" id="UP001240905"/>
    </source>
</evidence>
<evidence type="ECO:0000313" key="1">
    <source>
        <dbReference type="EMBL" id="MDM7547983.1"/>
    </source>
</evidence>
<gene>
    <name evidence="1" type="ORF">QUD52_13395</name>
</gene>
<proteinExistence type="predicted"/>
<reference evidence="1" key="1">
    <citation type="submission" date="2023-06" db="EMBL/GenBank/DDBJ databases">
        <title>Draft Genome Sequences of lactic acid bacteria strains isolated from fermented milk products.</title>
        <authorList>
            <person name="Elcheninov A.G."/>
            <person name="Klyukina A."/>
            <person name="Zayulina K.S."/>
            <person name="Gavirova L.A."/>
            <person name="Shcherbakova P.A."/>
            <person name="Shestakov A.I."/>
            <person name="Kublanov I.V."/>
            <person name="Kochetkova T.V."/>
        </authorList>
    </citation>
    <scope>NUCLEOTIDE SEQUENCE</scope>
    <source>
        <strain evidence="1">TOM.142</strain>
    </source>
</reference>